<name>A0ACB9S6B0_9MYRT</name>
<protein>
    <submittedName>
        <fullName evidence="1">Uncharacterized protein</fullName>
    </submittedName>
</protein>
<organism evidence="1 2">
    <name type="scientific">Melastoma candidum</name>
    <dbReference type="NCBI Taxonomy" id="119954"/>
    <lineage>
        <taxon>Eukaryota</taxon>
        <taxon>Viridiplantae</taxon>
        <taxon>Streptophyta</taxon>
        <taxon>Embryophyta</taxon>
        <taxon>Tracheophyta</taxon>
        <taxon>Spermatophyta</taxon>
        <taxon>Magnoliopsida</taxon>
        <taxon>eudicotyledons</taxon>
        <taxon>Gunneridae</taxon>
        <taxon>Pentapetalae</taxon>
        <taxon>rosids</taxon>
        <taxon>malvids</taxon>
        <taxon>Myrtales</taxon>
        <taxon>Melastomataceae</taxon>
        <taxon>Melastomatoideae</taxon>
        <taxon>Melastomateae</taxon>
        <taxon>Melastoma</taxon>
    </lineage>
</organism>
<evidence type="ECO:0000313" key="1">
    <source>
        <dbReference type="EMBL" id="KAI4386833.1"/>
    </source>
</evidence>
<sequence length="260" mass="28916">MPSFFLLFSSRLFNRTCFPICSERRTKPSPKEIQCGTNYLFPPTPFIHGTSPRLPAARYLVEHGVDRRGFNSYGSRRGNDEVMARGTFANIRLINKLLKGEVGPKTIHIPTGEKLSVYDVAMRYKNEGHDTIILAGAEYGSGSSRDWAAKGPMLLGVKALIAKSFERIHRSNLVGMGIIPLCFKPGEDADVLGLTGQERYTINLPSSVAEVRPGQDVTVLTDNNKSFVCTLRFDTEVELAYFDHGGILQYVIRNLISSKQ</sequence>
<proteinExistence type="predicted"/>
<keyword evidence="2" id="KW-1185">Reference proteome</keyword>
<gene>
    <name evidence="1" type="ORF">MLD38_004732</name>
</gene>
<dbReference type="EMBL" id="CM042881">
    <property type="protein sequence ID" value="KAI4386833.1"/>
    <property type="molecule type" value="Genomic_DNA"/>
</dbReference>
<accession>A0ACB9S6B0</accession>
<evidence type="ECO:0000313" key="2">
    <source>
        <dbReference type="Proteomes" id="UP001057402"/>
    </source>
</evidence>
<comment type="caution">
    <text evidence="1">The sequence shown here is derived from an EMBL/GenBank/DDBJ whole genome shotgun (WGS) entry which is preliminary data.</text>
</comment>
<dbReference type="Proteomes" id="UP001057402">
    <property type="component" value="Chromosome 2"/>
</dbReference>
<reference evidence="2" key="1">
    <citation type="journal article" date="2023" name="Front. Plant Sci.">
        <title>Chromosomal-level genome assembly of Melastoma candidum provides insights into trichome evolution.</title>
        <authorList>
            <person name="Zhong Y."/>
            <person name="Wu W."/>
            <person name="Sun C."/>
            <person name="Zou P."/>
            <person name="Liu Y."/>
            <person name="Dai S."/>
            <person name="Zhou R."/>
        </authorList>
    </citation>
    <scope>NUCLEOTIDE SEQUENCE [LARGE SCALE GENOMIC DNA]</scope>
</reference>